<dbReference type="SUPFAM" id="SSF55920">
    <property type="entry name" value="Creatinase/aminopeptidase"/>
    <property type="match status" value="1"/>
</dbReference>
<dbReference type="PANTHER" id="PTHR46112">
    <property type="entry name" value="AMINOPEPTIDASE"/>
    <property type="match status" value="1"/>
</dbReference>
<feature type="domain" description="Peptidase M24" evidence="1">
    <location>
        <begin position="198"/>
        <end position="402"/>
    </location>
</feature>
<dbReference type="Pfam" id="PF01321">
    <property type="entry name" value="Creatinase_N"/>
    <property type="match status" value="1"/>
</dbReference>
<dbReference type="NCBIfam" id="NF011720">
    <property type="entry name" value="PRK15173.1"/>
    <property type="match status" value="1"/>
</dbReference>
<organism evidence="3 4">
    <name type="scientific">Yersinia intermedia</name>
    <dbReference type="NCBI Taxonomy" id="631"/>
    <lineage>
        <taxon>Bacteria</taxon>
        <taxon>Pseudomonadati</taxon>
        <taxon>Pseudomonadota</taxon>
        <taxon>Gammaproteobacteria</taxon>
        <taxon>Enterobacterales</taxon>
        <taxon>Yersiniaceae</taxon>
        <taxon>Yersinia</taxon>
    </lineage>
</organism>
<dbReference type="Gene3D" id="3.90.230.10">
    <property type="entry name" value="Creatinase/methionine aminopeptidase superfamily"/>
    <property type="match status" value="1"/>
</dbReference>
<dbReference type="EC" id="3.4.-.-" evidence="3"/>
<evidence type="ECO:0000313" key="4">
    <source>
        <dbReference type="Proteomes" id="UP000043316"/>
    </source>
</evidence>
<dbReference type="AlphaFoldDB" id="A0A0H5LSN8"/>
<dbReference type="InterPro" id="IPR036005">
    <property type="entry name" value="Creatinase/aminopeptidase-like"/>
</dbReference>
<gene>
    <name evidence="3" type="ORF">ERS008476_01052</name>
</gene>
<dbReference type="CDD" id="cd01066">
    <property type="entry name" value="APP_MetAP"/>
    <property type="match status" value="1"/>
</dbReference>
<evidence type="ECO:0000313" key="3">
    <source>
        <dbReference type="EMBL" id="CRY54139.1"/>
    </source>
</evidence>
<dbReference type="EMBL" id="CWJI01000001">
    <property type="protein sequence ID" value="CRY54139.1"/>
    <property type="molecule type" value="Genomic_DNA"/>
</dbReference>
<sequence length="419" mass="46528">MIHPTEKKVLKDILVNDEKIKHLNAVSHRARKVMEREGLDALVVTVCDNFYYLTGFASFFMYTFRHTGAAVAIMFRDPAIPSQIIMNEFEAASTHFDMPNMVLKTFPVWVDVDDPRNPLNHQKKRERPIGPPIEAVFGLVKTALQEAGVMDKRLAIELHAMSNGGKSVLDKVAPGLKWIDSTALFNEIRMIKSPWEIEHLRKSAEITEYGIACAAKKIRVGCTAAELTAAFKAVVMTFPETNFSRFNLISVGDNFSPKMMADSTPAKLGDLIKFDCGVDVAGYGADLARTFVLGEPDELTQHIYDTIRMGHEHMLSMVAPGVKLKDVFDSTMAVIKKSGLPHYNRGHLGHGDGVFLGLEEAPFVSSLATETFSPGMVLSLETPYYGIGVGSIMLEDMILITNNGFEFLSKLERDLIRCH</sequence>
<dbReference type="InterPro" id="IPR000994">
    <property type="entry name" value="Pept_M24"/>
</dbReference>
<evidence type="ECO:0000259" key="1">
    <source>
        <dbReference type="Pfam" id="PF00557"/>
    </source>
</evidence>
<dbReference type="Proteomes" id="UP000043316">
    <property type="component" value="Unassembled WGS sequence"/>
</dbReference>
<reference evidence="4" key="1">
    <citation type="submission" date="2015-03" db="EMBL/GenBank/DDBJ databases">
        <authorList>
            <consortium name="Pathogen Informatics"/>
        </authorList>
    </citation>
    <scope>NUCLEOTIDE SEQUENCE [LARGE SCALE GENOMIC DNA]</scope>
    <source>
        <strain evidence="4">R148</strain>
    </source>
</reference>
<keyword evidence="3" id="KW-0378">Hydrolase</keyword>
<dbReference type="GO" id="GO:0016787">
    <property type="term" value="F:hydrolase activity"/>
    <property type="evidence" value="ECO:0007669"/>
    <property type="project" value="UniProtKB-KW"/>
</dbReference>
<dbReference type="NCBIfam" id="NF011174">
    <property type="entry name" value="PRK14576.1"/>
    <property type="match status" value="1"/>
</dbReference>
<dbReference type="InterPro" id="IPR029149">
    <property type="entry name" value="Creatin/AminoP/Spt16_N"/>
</dbReference>
<dbReference type="InterPro" id="IPR050659">
    <property type="entry name" value="Peptidase_M24B"/>
</dbReference>
<dbReference type="Gene3D" id="3.40.350.10">
    <property type="entry name" value="Creatinase/prolidase N-terminal domain"/>
    <property type="match status" value="1"/>
</dbReference>
<accession>A0A0H5LSN8</accession>
<name>A0A0H5LSN8_YERIN</name>
<dbReference type="Pfam" id="PF00557">
    <property type="entry name" value="Peptidase_M24"/>
    <property type="match status" value="1"/>
</dbReference>
<evidence type="ECO:0000259" key="2">
    <source>
        <dbReference type="Pfam" id="PF01321"/>
    </source>
</evidence>
<dbReference type="PANTHER" id="PTHR46112:SF2">
    <property type="entry name" value="XAA-PRO AMINOPEPTIDASE P-RELATED"/>
    <property type="match status" value="1"/>
</dbReference>
<feature type="domain" description="Creatinase N-terminal" evidence="2">
    <location>
        <begin position="29"/>
        <end position="191"/>
    </location>
</feature>
<proteinExistence type="predicted"/>
<dbReference type="SUPFAM" id="SSF53092">
    <property type="entry name" value="Creatinase/prolidase N-terminal domain"/>
    <property type="match status" value="1"/>
</dbReference>
<dbReference type="InterPro" id="IPR000587">
    <property type="entry name" value="Creatinase_N"/>
</dbReference>
<protein>
    <submittedName>
        <fullName evidence="3">Putative endopeptidase</fullName>
        <ecNumber evidence="3">3.4.-.-</ecNumber>
    </submittedName>
</protein>